<organism evidence="2 3">
    <name type="scientific">Candidatus Uhrbacteria bacterium RIFCSPHIGHO2_12_FULL_60_25</name>
    <dbReference type="NCBI Taxonomy" id="1802399"/>
    <lineage>
        <taxon>Bacteria</taxon>
        <taxon>Candidatus Uhriibacteriota</taxon>
    </lineage>
</organism>
<dbReference type="SUPFAM" id="SSF55729">
    <property type="entry name" value="Acyl-CoA N-acyltransferases (Nat)"/>
    <property type="match status" value="1"/>
</dbReference>
<dbReference type="InterPro" id="IPR015421">
    <property type="entry name" value="PyrdxlP-dep_Trfase_major"/>
</dbReference>
<proteinExistence type="inferred from homology"/>
<dbReference type="SUPFAM" id="SSF53383">
    <property type="entry name" value="PLP-dependent transferases"/>
    <property type="match status" value="1"/>
</dbReference>
<evidence type="ECO:0000256" key="1">
    <source>
        <dbReference type="RuleBase" id="RU004508"/>
    </source>
</evidence>
<sequence>MNEPLKYISKDYVVRGNLLDLTSADNAWDALDKRVRTSVRKGEGMGVTIRPFDGSAEELAAVRTFTPNDDDIPAQFEDRHHAYIAIADDTGERLGWILLAGVGSKLFMLCHASTPAGKDRQTPNLLLWHAVKTWVGRDYRWLDVGGSYRPSLQKYFEGFRQAEYPLIMKPPELPIDLRITPFDTEAYGVALGDPDKGHQILADAFGTDEFTIFPRAMYAIAACLREYRDQGRLTADDEVLISTTTETPYISSHVTRAIAAVCRWSQKQSEKTRAVFLIHEFGFPNPRSAELRKFCDAAKIPLIEDCAYGWGSEGTGTWGDVKIYSFTKLLPVQFGGALVGMKIPFERMWDVHAASDAGKEEESLGLIAAHWQPLNDIRDARQRVWKRYASSLQSVIEPYIDLPPGVLPGAFVVKMKDEEEMKRVSAFVRRFGVEVGNWYHHAAIFLPCHQRMTDRHVDLVSGAVLANYREGCGIPHE</sequence>
<dbReference type="EMBL" id="MGEH01000024">
    <property type="protein sequence ID" value="OGL78776.1"/>
    <property type="molecule type" value="Genomic_DNA"/>
</dbReference>
<comment type="similarity">
    <text evidence="1">Belongs to the DegT/DnrJ/EryC1 family.</text>
</comment>
<evidence type="ECO:0000313" key="2">
    <source>
        <dbReference type="EMBL" id="OGL78776.1"/>
    </source>
</evidence>
<evidence type="ECO:0000313" key="3">
    <source>
        <dbReference type="Proteomes" id="UP000176603"/>
    </source>
</evidence>
<protein>
    <submittedName>
        <fullName evidence="2">Uncharacterized protein</fullName>
    </submittedName>
</protein>
<dbReference type="STRING" id="1802399.A3E39_01280"/>
<dbReference type="InterPro" id="IPR016181">
    <property type="entry name" value="Acyl_CoA_acyltransferase"/>
</dbReference>
<dbReference type="Pfam" id="PF01041">
    <property type="entry name" value="DegT_DnrJ_EryC1"/>
    <property type="match status" value="1"/>
</dbReference>
<dbReference type="AlphaFoldDB" id="A0A1F7UKF8"/>
<dbReference type="Gene3D" id="3.40.640.10">
    <property type="entry name" value="Type I PLP-dependent aspartate aminotransferase-like (Major domain)"/>
    <property type="match status" value="1"/>
</dbReference>
<dbReference type="Proteomes" id="UP000176603">
    <property type="component" value="Unassembled WGS sequence"/>
</dbReference>
<comment type="caution">
    <text evidence="2">The sequence shown here is derived from an EMBL/GenBank/DDBJ whole genome shotgun (WGS) entry which is preliminary data.</text>
</comment>
<keyword evidence="1" id="KW-0663">Pyridoxal phosphate</keyword>
<gene>
    <name evidence="2" type="ORF">A3E39_01280</name>
</gene>
<name>A0A1F7UKF8_9BACT</name>
<accession>A0A1F7UKF8</accession>
<reference evidence="2 3" key="1">
    <citation type="journal article" date="2016" name="Nat. Commun.">
        <title>Thousands of microbial genomes shed light on interconnected biogeochemical processes in an aquifer system.</title>
        <authorList>
            <person name="Anantharaman K."/>
            <person name="Brown C.T."/>
            <person name="Hug L.A."/>
            <person name="Sharon I."/>
            <person name="Castelle C.J."/>
            <person name="Probst A.J."/>
            <person name="Thomas B.C."/>
            <person name="Singh A."/>
            <person name="Wilkins M.J."/>
            <person name="Karaoz U."/>
            <person name="Brodie E.L."/>
            <person name="Williams K.H."/>
            <person name="Hubbard S.S."/>
            <person name="Banfield J.F."/>
        </authorList>
    </citation>
    <scope>NUCLEOTIDE SEQUENCE [LARGE SCALE GENOMIC DNA]</scope>
</reference>
<dbReference type="InterPro" id="IPR015424">
    <property type="entry name" value="PyrdxlP-dep_Trfase"/>
</dbReference>
<dbReference type="InterPro" id="IPR000653">
    <property type="entry name" value="DegT/StrS_aminotransferase"/>
</dbReference>
<dbReference type="Gene3D" id="3.40.630.30">
    <property type="match status" value="1"/>
</dbReference>